<dbReference type="InterPro" id="IPR013833">
    <property type="entry name" value="Cyt_c_oxidase_su3_a-hlx"/>
</dbReference>
<feature type="transmembrane region" description="Helical" evidence="7">
    <location>
        <begin position="126"/>
        <end position="151"/>
    </location>
</feature>
<feature type="transmembrane region" description="Helical" evidence="7">
    <location>
        <begin position="86"/>
        <end position="106"/>
    </location>
</feature>
<evidence type="ECO:0000259" key="8">
    <source>
        <dbReference type="PROSITE" id="PS50253"/>
    </source>
</evidence>
<dbReference type="AlphaFoldDB" id="A0A433J4K8"/>
<evidence type="ECO:0000256" key="5">
    <source>
        <dbReference type="ARBA" id="ARBA00023136"/>
    </source>
</evidence>
<dbReference type="SUPFAM" id="SSF81452">
    <property type="entry name" value="Cytochrome c oxidase subunit III-like"/>
    <property type="match status" value="1"/>
</dbReference>
<dbReference type="PANTHER" id="PTHR11403">
    <property type="entry name" value="CYTOCHROME C OXIDASE SUBUNIT III"/>
    <property type="match status" value="1"/>
</dbReference>
<evidence type="ECO:0000256" key="3">
    <source>
        <dbReference type="ARBA" id="ARBA00022692"/>
    </source>
</evidence>
<feature type="transmembrane region" description="Helical" evidence="7">
    <location>
        <begin position="163"/>
        <end position="182"/>
    </location>
</feature>
<dbReference type="OrthoDB" id="9810850at2"/>
<keyword evidence="3 6" id="KW-0812">Transmembrane</keyword>
<feature type="transmembrane region" description="Helical" evidence="7">
    <location>
        <begin position="55"/>
        <end position="74"/>
    </location>
</feature>
<feature type="transmembrane region" description="Helical" evidence="7">
    <location>
        <begin position="20"/>
        <end position="43"/>
    </location>
</feature>
<evidence type="ECO:0000313" key="9">
    <source>
        <dbReference type="EMBL" id="RUQ67118.1"/>
    </source>
</evidence>
<dbReference type="InterPro" id="IPR000298">
    <property type="entry name" value="Cyt_c_oxidase-like_su3"/>
</dbReference>
<dbReference type="InterPro" id="IPR024791">
    <property type="entry name" value="Cyt_c/ubiquinol_Oxase_su3"/>
</dbReference>
<evidence type="ECO:0000256" key="4">
    <source>
        <dbReference type="ARBA" id="ARBA00022989"/>
    </source>
</evidence>
<evidence type="ECO:0000256" key="6">
    <source>
        <dbReference type="RuleBase" id="RU003376"/>
    </source>
</evidence>
<accession>A0A433J4K8</accession>
<comment type="subcellular location">
    <subcellularLocation>
        <location evidence="6">Cell membrane</location>
        <topology evidence="6">Multi-pass membrane protein</topology>
    </subcellularLocation>
    <subcellularLocation>
        <location evidence="1">Membrane</location>
        <topology evidence="1">Multi-pass membrane protein</topology>
    </subcellularLocation>
</comment>
<reference evidence="9 10" key="1">
    <citation type="submission" date="2018-12" db="EMBL/GenBank/DDBJ databases">
        <authorList>
            <person name="Yang Y."/>
        </authorList>
    </citation>
    <scope>NUCLEOTIDE SEQUENCE [LARGE SCALE GENOMIC DNA]</scope>
    <source>
        <strain evidence="9 10">GSF71</strain>
    </source>
</reference>
<dbReference type="GO" id="GO:0005886">
    <property type="term" value="C:plasma membrane"/>
    <property type="evidence" value="ECO:0007669"/>
    <property type="project" value="UniProtKB-SubCell"/>
</dbReference>
<dbReference type="Gene3D" id="1.20.120.80">
    <property type="entry name" value="Cytochrome c oxidase, subunit III, four-helix bundle"/>
    <property type="match status" value="1"/>
</dbReference>
<keyword evidence="5 7" id="KW-0472">Membrane</keyword>
<dbReference type="EMBL" id="RZIJ01000018">
    <property type="protein sequence ID" value="RUQ67118.1"/>
    <property type="molecule type" value="Genomic_DNA"/>
</dbReference>
<organism evidence="9 10">
    <name type="scientific">Azospirillum doebereinerae</name>
    <dbReference type="NCBI Taxonomy" id="92933"/>
    <lineage>
        <taxon>Bacteria</taxon>
        <taxon>Pseudomonadati</taxon>
        <taxon>Pseudomonadota</taxon>
        <taxon>Alphaproteobacteria</taxon>
        <taxon>Rhodospirillales</taxon>
        <taxon>Azospirillaceae</taxon>
        <taxon>Azospirillum</taxon>
    </lineage>
</organism>
<evidence type="ECO:0000256" key="1">
    <source>
        <dbReference type="ARBA" id="ARBA00004141"/>
    </source>
</evidence>
<gene>
    <name evidence="9" type="ORF">EJ913_20785</name>
</gene>
<dbReference type="Proteomes" id="UP000280346">
    <property type="component" value="Unassembled WGS sequence"/>
</dbReference>
<feature type="domain" description="Heme-copper oxidase subunit III family profile" evidence="8">
    <location>
        <begin position="1"/>
        <end position="184"/>
    </location>
</feature>
<comment type="similarity">
    <text evidence="2 6">Belongs to the cytochrome c oxidase subunit 3 family.</text>
</comment>
<comment type="caution">
    <text evidence="9">The sequence shown here is derived from an EMBL/GenBank/DDBJ whole genome shotgun (WGS) entry which is preliminary data.</text>
</comment>
<evidence type="ECO:0000256" key="2">
    <source>
        <dbReference type="ARBA" id="ARBA00010581"/>
    </source>
</evidence>
<protein>
    <recommendedName>
        <fullName evidence="8">Heme-copper oxidase subunit III family profile domain-containing protein</fullName>
    </recommendedName>
</protein>
<keyword evidence="4 7" id="KW-1133">Transmembrane helix</keyword>
<dbReference type="InterPro" id="IPR035973">
    <property type="entry name" value="Cyt_c_oxidase_su3-like_sf"/>
</dbReference>
<dbReference type="Pfam" id="PF00510">
    <property type="entry name" value="COX3"/>
    <property type="match status" value="1"/>
</dbReference>
<evidence type="ECO:0000313" key="10">
    <source>
        <dbReference type="Proteomes" id="UP000280346"/>
    </source>
</evidence>
<dbReference type="GO" id="GO:0004129">
    <property type="term" value="F:cytochrome-c oxidase activity"/>
    <property type="evidence" value="ECO:0007669"/>
    <property type="project" value="InterPro"/>
</dbReference>
<dbReference type="RefSeq" id="WP_127001441.1">
    <property type="nucleotide sequence ID" value="NZ_JBNPXW010000001.1"/>
</dbReference>
<name>A0A433J4K8_9PROT</name>
<keyword evidence="10" id="KW-1185">Reference proteome</keyword>
<dbReference type="PANTHER" id="PTHR11403:SF6">
    <property type="entry name" value="NITRIC OXIDE REDUCTASE SUBUNIT E"/>
    <property type="match status" value="1"/>
</dbReference>
<dbReference type="PROSITE" id="PS50253">
    <property type="entry name" value="COX3"/>
    <property type="match status" value="1"/>
</dbReference>
<dbReference type="GO" id="GO:0019646">
    <property type="term" value="P:aerobic electron transport chain"/>
    <property type="evidence" value="ECO:0007669"/>
    <property type="project" value="InterPro"/>
</dbReference>
<evidence type="ECO:0000256" key="7">
    <source>
        <dbReference type="SAM" id="Phobius"/>
    </source>
</evidence>
<proteinExistence type="inferred from homology"/>
<sequence length="184" mass="18942">MTGRTGAGPGTTASPGQLGLWLFLSTEVMMFGALLLAITLARLGRSGAAPFDKGLGAANTAILLTSSLLVAVAVERSGPCSGPGRARLPLVGAAALGVAFLAVKAVEYRADFAKGLVPGPDLFVNLYYVATALHAVHLTIGVALLAGLALVRPQPSTVEAAGLYWHFVDLVWVFLYPALYLVPG</sequence>